<keyword evidence="1" id="KW-0175">Coiled coil</keyword>
<dbReference type="PANTHER" id="PTHR30386">
    <property type="entry name" value="MEMBRANE FUSION SUBUNIT OF EMRAB-TOLC MULTIDRUG EFFLUX PUMP"/>
    <property type="match status" value="1"/>
</dbReference>
<keyword evidence="2" id="KW-0812">Transmembrane</keyword>
<dbReference type="RefSeq" id="WP_108641983.1">
    <property type="nucleotide sequence ID" value="NZ_QCYG01000010.1"/>
</dbReference>
<dbReference type="AlphaFoldDB" id="A0A2T7FTQ9"/>
<protein>
    <submittedName>
        <fullName evidence="5">HlyD family secretion protein</fullName>
    </submittedName>
</protein>
<dbReference type="Gene3D" id="2.40.30.170">
    <property type="match status" value="1"/>
</dbReference>
<evidence type="ECO:0000259" key="3">
    <source>
        <dbReference type="Pfam" id="PF25917"/>
    </source>
</evidence>
<sequence length="387" mass="40566">MTHSDHPHPDQPETQAVVAAETPETGAADETPASNPAGKIALVVILLLLVLVVIYALSDRMAPASSRGIVSAHVVQIAARVPGEVTRVAVADDAVVEAGDVLFELDPRPFELALAQAEANLGTTTQNISASSASLVAAQASVTQARTSLETTRDQADRTFRLEERGIASTAQADTARAQVADAEARLATAEANLESARQQLGSDGADNPAILAAQAQLERAQYDLASTTVRAPHLGVVTNVTLAPGQFVGAGSPALTFIDSDAAWVTVDLRENQLQNVAPGDPVGLLFDAIPGRIFDGHVQSIAWGINPGRNVQGGLVVNQPSNRWFEPARQIPVRIELAGGMENWPDAVRVGGKVHAVVYASGTGNPIAWIAAGLQRIRSITTYLH</sequence>
<dbReference type="InterPro" id="IPR050739">
    <property type="entry name" value="MFP"/>
</dbReference>
<dbReference type="Gene3D" id="2.40.50.100">
    <property type="match status" value="1"/>
</dbReference>
<accession>A0A2T7FTQ9</accession>
<evidence type="ECO:0000259" key="4">
    <source>
        <dbReference type="Pfam" id="PF25954"/>
    </source>
</evidence>
<dbReference type="Proteomes" id="UP000244817">
    <property type="component" value="Unassembled WGS sequence"/>
</dbReference>
<organism evidence="5 6">
    <name type="scientific">Thalassorhabdomicrobium marinisediminis</name>
    <dbReference type="NCBI Taxonomy" id="2170577"/>
    <lineage>
        <taxon>Bacteria</taxon>
        <taxon>Pseudomonadati</taxon>
        <taxon>Pseudomonadota</taxon>
        <taxon>Alphaproteobacteria</taxon>
        <taxon>Rhodobacterales</taxon>
        <taxon>Paracoccaceae</taxon>
        <taxon>Thalassorhabdomicrobium</taxon>
    </lineage>
</organism>
<keyword evidence="2" id="KW-0472">Membrane</keyword>
<dbReference type="EMBL" id="QCYG01000010">
    <property type="protein sequence ID" value="PVA05557.1"/>
    <property type="molecule type" value="Genomic_DNA"/>
</dbReference>
<evidence type="ECO:0000256" key="1">
    <source>
        <dbReference type="SAM" id="Coils"/>
    </source>
</evidence>
<evidence type="ECO:0000256" key="2">
    <source>
        <dbReference type="SAM" id="Phobius"/>
    </source>
</evidence>
<dbReference type="Pfam" id="PF25917">
    <property type="entry name" value="BSH_RND"/>
    <property type="match status" value="1"/>
</dbReference>
<feature type="transmembrane region" description="Helical" evidence="2">
    <location>
        <begin position="40"/>
        <end position="57"/>
    </location>
</feature>
<feature type="domain" description="Multidrug resistance protein MdtA-like barrel-sandwich hybrid" evidence="3">
    <location>
        <begin position="74"/>
        <end position="255"/>
    </location>
</feature>
<gene>
    <name evidence="5" type="ORF">DC363_15075</name>
</gene>
<feature type="coiled-coil region" evidence="1">
    <location>
        <begin position="173"/>
        <end position="200"/>
    </location>
</feature>
<proteinExistence type="predicted"/>
<comment type="caution">
    <text evidence="5">The sequence shown here is derived from an EMBL/GenBank/DDBJ whole genome shotgun (WGS) entry which is preliminary data.</text>
</comment>
<dbReference type="Gene3D" id="1.10.287.470">
    <property type="entry name" value="Helix hairpin bin"/>
    <property type="match status" value="1"/>
</dbReference>
<dbReference type="InterPro" id="IPR058625">
    <property type="entry name" value="MdtA-like_BSH"/>
</dbReference>
<dbReference type="OrthoDB" id="9811754at2"/>
<dbReference type="Pfam" id="PF25954">
    <property type="entry name" value="Beta-barrel_RND_2"/>
    <property type="match status" value="1"/>
</dbReference>
<name>A0A2T7FTQ9_9RHOB</name>
<keyword evidence="2" id="KW-1133">Transmembrane helix</keyword>
<dbReference type="InterPro" id="IPR058792">
    <property type="entry name" value="Beta-barrel_RND_2"/>
</dbReference>
<reference evidence="5 6" key="1">
    <citation type="submission" date="2018-04" db="EMBL/GenBank/DDBJ databases">
        <title>Pelagivirga bohaiensis gen. nov., sp. nov., a bacterium isolated from the Bohai Sea.</title>
        <authorList>
            <person name="Ji X."/>
        </authorList>
    </citation>
    <scope>NUCLEOTIDE SEQUENCE [LARGE SCALE GENOMIC DNA]</scope>
    <source>
        <strain evidence="5 6">BH-SD16</strain>
    </source>
</reference>
<evidence type="ECO:0000313" key="5">
    <source>
        <dbReference type="EMBL" id="PVA05557.1"/>
    </source>
</evidence>
<evidence type="ECO:0000313" key="6">
    <source>
        <dbReference type="Proteomes" id="UP000244817"/>
    </source>
</evidence>
<dbReference type="SUPFAM" id="SSF111369">
    <property type="entry name" value="HlyD-like secretion proteins"/>
    <property type="match status" value="1"/>
</dbReference>
<keyword evidence="6" id="KW-1185">Reference proteome</keyword>
<feature type="domain" description="CusB-like beta-barrel" evidence="4">
    <location>
        <begin position="265"/>
        <end position="308"/>
    </location>
</feature>